<keyword evidence="2" id="KW-0812">Transmembrane</keyword>
<feature type="transmembrane region" description="Helical" evidence="2">
    <location>
        <begin position="63"/>
        <end position="84"/>
    </location>
</feature>
<dbReference type="Proteomes" id="UP000193648">
    <property type="component" value="Unassembled WGS sequence"/>
</dbReference>
<feature type="compositionally biased region" description="Low complexity" evidence="1">
    <location>
        <begin position="164"/>
        <end position="174"/>
    </location>
</feature>
<feature type="transmembrane region" description="Helical" evidence="2">
    <location>
        <begin position="90"/>
        <end position="109"/>
    </location>
</feature>
<feature type="compositionally biased region" description="Low complexity" evidence="1">
    <location>
        <begin position="220"/>
        <end position="252"/>
    </location>
</feature>
<feature type="compositionally biased region" description="Low complexity" evidence="1">
    <location>
        <begin position="186"/>
        <end position="210"/>
    </location>
</feature>
<evidence type="ECO:0000256" key="2">
    <source>
        <dbReference type="SAM" id="Phobius"/>
    </source>
</evidence>
<evidence type="ECO:0000313" key="4">
    <source>
        <dbReference type="Proteomes" id="UP000193648"/>
    </source>
</evidence>
<comment type="caution">
    <text evidence="3">The sequence shown here is derived from an EMBL/GenBank/DDBJ whole genome shotgun (WGS) entry which is preliminary data.</text>
</comment>
<organism evidence="3 4">
    <name type="scientific">Lobosporangium transversale</name>
    <dbReference type="NCBI Taxonomy" id="64571"/>
    <lineage>
        <taxon>Eukaryota</taxon>
        <taxon>Fungi</taxon>
        <taxon>Fungi incertae sedis</taxon>
        <taxon>Mucoromycota</taxon>
        <taxon>Mortierellomycotina</taxon>
        <taxon>Mortierellomycetes</taxon>
        <taxon>Mortierellales</taxon>
        <taxon>Mortierellaceae</taxon>
        <taxon>Lobosporangium</taxon>
    </lineage>
</organism>
<dbReference type="EMBL" id="MCFF01000028">
    <property type="protein sequence ID" value="ORZ11397.1"/>
    <property type="molecule type" value="Genomic_DNA"/>
</dbReference>
<evidence type="ECO:0000313" key="3">
    <source>
        <dbReference type="EMBL" id="ORZ11397.1"/>
    </source>
</evidence>
<feature type="compositionally biased region" description="Basic residues" evidence="1">
    <location>
        <begin position="176"/>
        <end position="185"/>
    </location>
</feature>
<dbReference type="AlphaFoldDB" id="A0A1Y2GI31"/>
<keyword evidence="2" id="KW-1133">Transmembrane helix</keyword>
<feature type="region of interest" description="Disordered" evidence="1">
    <location>
        <begin position="158"/>
        <end position="310"/>
    </location>
</feature>
<feature type="compositionally biased region" description="Polar residues" evidence="1">
    <location>
        <begin position="299"/>
        <end position="310"/>
    </location>
</feature>
<accession>A0A1Y2GI31</accession>
<sequence length="310" mass="33418">MADILPQLIDFATQLDLQRLIVAQTIVCLLAAIRSVPVYNLPLLFFGLYAYEHHESAEPLQQFAGFTAFSILLDIVWCLLSPGIGFGEGLTIVVLLFKPFTIISALQLLKYRGDPFSILGGGGWSSRGHGLGNGGFGAYQSLGDPLDDERDAEEISIPRHHSGNSHNSHSGSSHLFQHHQGRHRYSQQSSSFMTSSSRSASVKSSKTGSGYNVELGHGPSHNLSNTSSIINTNTNTNTSNNNNSGNSINQSSMTAAGQHSSGKAVSVASSNARDDRRDKVGQVFSEDEDDDTSSRENLTHSSSENTRLGH</sequence>
<proteinExistence type="predicted"/>
<keyword evidence="2" id="KW-0472">Membrane</keyword>
<keyword evidence="4" id="KW-1185">Reference proteome</keyword>
<evidence type="ECO:0000256" key="1">
    <source>
        <dbReference type="SAM" id="MobiDB-lite"/>
    </source>
</evidence>
<gene>
    <name evidence="3" type="ORF">BCR41DRAFT_423600</name>
</gene>
<feature type="transmembrane region" description="Helical" evidence="2">
    <location>
        <begin position="20"/>
        <end position="51"/>
    </location>
</feature>
<protein>
    <submittedName>
        <fullName evidence="3">Uncharacterized protein</fullName>
    </submittedName>
</protein>
<dbReference type="OrthoDB" id="2500246at2759"/>
<dbReference type="InParanoid" id="A0A1Y2GI31"/>
<dbReference type="GeneID" id="33572150"/>
<dbReference type="RefSeq" id="XP_021879712.1">
    <property type="nucleotide sequence ID" value="XM_022030308.1"/>
</dbReference>
<reference evidence="3 4" key="1">
    <citation type="submission" date="2016-07" db="EMBL/GenBank/DDBJ databases">
        <title>Pervasive Adenine N6-methylation of Active Genes in Fungi.</title>
        <authorList>
            <consortium name="DOE Joint Genome Institute"/>
            <person name="Mondo S.J."/>
            <person name="Dannebaum R.O."/>
            <person name="Kuo R.C."/>
            <person name="Labutti K."/>
            <person name="Haridas S."/>
            <person name="Kuo A."/>
            <person name="Salamov A."/>
            <person name="Ahrendt S.R."/>
            <person name="Lipzen A."/>
            <person name="Sullivan W."/>
            <person name="Andreopoulos W.B."/>
            <person name="Clum A."/>
            <person name="Lindquist E."/>
            <person name="Daum C."/>
            <person name="Ramamoorthy G.K."/>
            <person name="Gryganskyi A."/>
            <person name="Culley D."/>
            <person name="Magnuson J.K."/>
            <person name="James T.Y."/>
            <person name="O'Malley M.A."/>
            <person name="Stajich J.E."/>
            <person name="Spatafora J.W."/>
            <person name="Visel A."/>
            <person name="Grigoriev I.V."/>
        </authorList>
    </citation>
    <scope>NUCLEOTIDE SEQUENCE [LARGE SCALE GENOMIC DNA]</scope>
    <source>
        <strain evidence="3 4">NRRL 3116</strain>
    </source>
</reference>
<name>A0A1Y2GI31_9FUNG</name>
<feature type="compositionally biased region" description="Polar residues" evidence="1">
    <location>
        <begin position="253"/>
        <end position="271"/>
    </location>
</feature>